<dbReference type="RefSeq" id="WP_173732423.1">
    <property type="nucleotide sequence ID" value="NZ_JABTTE010000032.1"/>
</dbReference>
<feature type="transmembrane region" description="Helical" evidence="1">
    <location>
        <begin position="12"/>
        <end position="37"/>
    </location>
</feature>
<evidence type="ECO:0000313" key="2">
    <source>
        <dbReference type="EMBL" id="NSL53223.1"/>
    </source>
</evidence>
<reference evidence="2" key="1">
    <citation type="submission" date="2020-06" db="EMBL/GenBank/DDBJ databases">
        <title>A novel thermopfilic bacterium from Erzurum, Turkey.</title>
        <authorList>
            <person name="Adiguzel A."/>
            <person name="Ay H."/>
            <person name="Baltaci M.O."/>
        </authorList>
    </citation>
    <scope>NUCLEOTIDE SEQUENCE</scope>
    <source>
        <strain evidence="2">P2</strain>
    </source>
</reference>
<dbReference type="Proteomes" id="UP000625804">
    <property type="component" value="Unassembled WGS sequence"/>
</dbReference>
<keyword evidence="1" id="KW-0472">Membrane</keyword>
<comment type="caution">
    <text evidence="2">The sequence shown here is derived from an EMBL/GenBank/DDBJ whole genome shotgun (WGS) entry which is preliminary data.</text>
</comment>
<gene>
    <name evidence="2" type="ORF">HR057_15890</name>
</gene>
<name>A0A8J8GIZ1_9BACI</name>
<keyword evidence="1" id="KW-1133">Transmembrane helix</keyword>
<keyword evidence="3" id="KW-1185">Reference proteome</keyword>
<proteinExistence type="predicted"/>
<protein>
    <submittedName>
        <fullName evidence="2">Uncharacterized protein</fullName>
    </submittedName>
</protein>
<organism evidence="2 3">
    <name type="scientific">Calidifontibacillus erzurumensis</name>
    <dbReference type="NCBI Taxonomy" id="2741433"/>
    <lineage>
        <taxon>Bacteria</taxon>
        <taxon>Bacillati</taxon>
        <taxon>Bacillota</taxon>
        <taxon>Bacilli</taxon>
        <taxon>Bacillales</taxon>
        <taxon>Bacillaceae</taxon>
        <taxon>Calidifontibacillus/Schinkia group</taxon>
        <taxon>Calidifontibacillus</taxon>
    </lineage>
</organism>
<evidence type="ECO:0000256" key="1">
    <source>
        <dbReference type="SAM" id="Phobius"/>
    </source>
</evidence>
<keyword evidence="1" id="KW-0812">Transmembrane</keyword>
<dbReference type="AlphaFoldDB" id="A0A8J8GIZ1"/>
<sequence length="57" mass="6882">MINLLVIVSESIFLVMFFLFWSLFITTPVWLTIVFYIRKKYLLKRRLRFAVIPGGRN</sequence>
<evidence type="ECO:0000313" key="3">
    <source>
        <dbReference type="Proteomes" id="UP000625804"/>
    </source>
</evidence>
<accession>A0A8J8GIZ1</accession>
<dbReference type="EMBL" id="JABTTE010000032">
    <property type="protein sequence ID" value="NSL53223.1"/>
    <property type="molecule type" value="Genomic_DNA"/>
</dbReference>